<dbReference type="InterPro" id="IPR051013">
    <property type="entry name" value="MBL_superfamily_lactonases"/>
</dbReference>
<feature type="domain" description="Metallo-beta-lactamase" evidence="6">
    <location>
        <begin position="25"/>
        <end position="198"/>
    </location>
</feature>
<name>A0A9X3S6I0_9ACTN</name>
<reference evidence="7" key="1">
    <citation type="submission" date="2022-10" db="EMBL/GenBank/DDBJ databases">
        <title>The WGS of Solirubrobacter phytolaccae KCTC 29190.</title>
        <authorList>
            <person name="Jiang Z."/>
        </authorList>
    </citation>
    <scope>NUCLEOTIDE SEQUENCE</scope>
    <source>
        <strain evidence="7">KCTC 29190</strain>
    </source>
</reference>
<evidence type="ECO:0000259" key="6">
    <source>
        <dbReference type="SMART" id="SM00849"/>
    </source>
</evidence>
<dbReference type="Pfam" id="PF00753">
    <property type="entry name" value="Lactamase_B"/>
    <property type="match status" value="1"/>
</dbReference>
<evidence type="ECO:0000256" key="2">
    <source>
        <dbReference type="ARBA" id="ARBA00007749"/>
    </source>
</evidence>
<dbReference type="PANTHER" id="PTHR42978">
    <property type="entry name" value="QUORUM-QUENCHING LACTONASE YTNP-RELATED-RELATED"/>
    <property type="match status" value="1"/>
</dbReference>
<protein>
    <submittedName>
        <fullName evidence="7">MBL fold metallo-hydrolase</fullName>
    </submittedName>
</protein>
<dbReference type="InterPro" id="IPR001279">
    <property type="entry name" value="Metallo-B-lactamas"/>
</dbReference>
<gene>
    <name evidence="7" type="ORF">OJ997_06610</name>
</gene>
<keyword evidence="3" id="KW-0479">Metal-binding</keyword>
<evidence type="ECO:0000256" key="1">
    <source>
        <dbReference type="ARBA" id="ARBA00001947"/>
    </source>
</evidence>
<dbReference type="Proteomes" id="UP001147653">
    <property type="component" value="Unassembled WGS sequence"/>
</dbReference>
<dbReference type="InterPro" id="IPR036866">
    <property type="entry name" value="RibonucZ/Hydroxyglut_hydro"/>
</dbReference>
<dbReference type="SMART" id="SM00849">
    <property type="entry name" value="Lactamase_B"/>
    <property type="match status" value="1"/>
</dbReference>
<comment type="caution">
    <text evidence="7">The sequence shown here is derived from an EMBL/GenBank/DDBJ whole genome shotgun (WGS) entry which is preliminary data.</text>
</comment>
<accession>A0A9X3S6I0</accession>
<dbReference type="GO" id="GO:0046872">
    <property type="term" value="F:metal ion binding"/>
    <property type="evidence" value="ECO:0007669"/>
    <property type="project" value="UniProtKB-KW"/>
</dbReference>
<evidence type="ECO:0000256" key="4">
    <source>
        <dbReference type="ARBA" id="ARBA00022801"/>
    </source>
</evidence>
<dbReference type="AlphaFoldDB" id="A0A9X3S6I0"/>
<dbReference type="EMBL" id="JAPDDP010000008">
    <property type="protein sequence ID" value="MDA0179959.1"/>
    <property type="molecule type" value="Genomic_DNA"/>
</dbReference>
<comment type="cofactor">
    <cofactor evidence="1">
        <name>Zn(2+)</name>
        <dbReference type="ChEBI" id="CHEBI:29105"/>
    </cofactor>
</comment>
<dbReference type="SUPFAM" id="SSF56281">
    <property type="entry name" value="Metallo-hydrolase/oxidoreductase"/>
    <property type="match status" value="1"/>
</dbReference>
<evidence type="ECO:0000256" key="3">
    <source>
        <dbReference type="ARBA" id="ARBA00022723"/>
    </source>
</evidence>
<comment type="similarity">
    <text evidence="2">Belongs to the metallo-beta-lactamase superfamily.</text>
</comment>
<organism evidence="7 8">
    <name type="scientific">Solirubrobacter phytolaccae</name>
    <dbReference type="NCBI Taxonomy" id="1404360"/>
    <lineage>
        <taxon>Bacteria</taxon>
        <taxon>Bacillati</taxon>
        <taxon>Actinomycetota</taxon>
        <taxon>Thermoleophilia</taxon>
        <taxon>Solirubrobacterales</taxon>
        <taxon>Solirubrobacteraceae</taxon>
        <taxon>Solirubrobacter</taxon>
    </lineage>
</organism>
<proteinExistence type="inferred from homology"/>
<evidence type="ECO:0000256" key="5">
    <source>
        <dbReference type="ARBA" id="ARBA00022833"/>
    </source>
</evidence>
<dbReference type="Gene3D" id="3.60.15.10">
    <property type="entry name" value="Ribonuclease Z/Hydroxyacylglutathione hydrolase-like"/>
    <property type="match status" value="1"/>
</dbReference>
<keyword evidence="8" id="KW-1185">Reference proteome</keyword>
<dbReference type="RefSeq" id="WP_270024269.1">
    <property type="nucleotide sequence ID" value="NZ_JAPDDP010000008.1"/>
</dbReference>
<dbReference type="GO" id="GO:0016787">
    <property type="term" value="F:hydrolase activity"/>
    <property type="evidence" value="ECO:0007669"/>
    <property type="project" value="UniProtKB-KW"/>
</dbReference>
<sequence length="208" mass="23226">MTQIAISITPIFVADLLVAEDARMPVYVHVIDHPDGRVLVDTGLTELHPAAADMDPRIKPLHTQEDFDVDSIDIVVNTHLHFDHCGGNHLFAGKPIYVQRRELEDARTEDDYTIREWVDPPGVEYLPVDGEHELLPGLRLVPAPGHTQGMQVVVVETGGRPVVVGGDVAVWFGELDEPESEGQLRVRALEPERVWLTHEREAWRPGHG</sequence>
<evidence type="ECO:0000313" key="8">
    <source>
        <dbReference type="Proteomes" id="UP001147653"/>
    </source>
</evidence>
<keyword evidence="5" id="KW-0862">Zinc</keyword>
<evidence type="ECO:0000313" key="7">
    <source>
        <dbReference type="EMBL" id="MDA0179959.1"/>
    </source>
</evidence>
<dbReference type="PANTHER" id="PTHR42978:SF2">
    <property type="entry name" value="102 KBASES UNSTABLE REGION: FROM 1 TO 119443"/>
    <property type="match status" value="1"/>
</dbReference>
<keyword evidence="4" id="KW-0378">Hydrolase</keyword>